<dbReference type="AlphaFoldDB" id="A0A3S1A495"/>
<dbReference type="EMBL" id="RSCL01000059">
    <property type="protein sequence ID" value="RUS93432.1"/>
    <property type="molecule type" value="Genomic_DNA"/>
</dbReference>
<dbReference type="InterPro" id="IPR036511">
    <property type="entry name" value="TGT-like_sf"/>
</dbReference>
<dbReference type="Proteomes" id="UP000271624">
    <property type="component" value="Unassembled WGS sequence"/>
</dbReference>
<reference evidence="1" key="2">
    <citation type="journal article" date="2019" name="Genome Biol. Evol.">
        <title>Day and night: Metabolic profiles and evolutionary relationships of six axenic non-marine cyanobacteria.</title>
        <authorList>
            <person name="Will S.E."/>
            <person name="Henke P."/>
            <person name="Boedeker C."/>
            <person name="Huang S."/>
            <person name="Brinkmann H."/>
            <person name="Rohde M."/>
            <person name="Jarek M."/>
            <person name="Friedl T."/>
            <person name="Seufert S."/>
            <person name="Schumacher M."/>
            <person name="Overmann J."/>
            <person name="Neumann-Schaal M."/>
            <person name="Petersen J."/>
        </authorList>
    </citation>
    <scope>NUCLEOTIDE SEQUENCE [LARGE SCALE GENOMIC DNA]</scope>
    <source>
        <strain evidence="1">PCC 7102</strain>
    </source>
</reference>
<dbReference type="RefSeq" id="WP_127087539.1">
    <property type="nucleotide sequence ID" value="NZ_RSCL01000059.1"/>
</dbReference>
<evidence type="ECO:0000313" key="2">
    <source>
        <dbReference type="Proteomes" id="UP000271624"/>
    </source>
</evidence>
<dbReference type="OrthoDB" id="2866199at2"/>
<accession>A0A3S1A495</accession>
<keyword evidence="2" id="KW-1185">Reference proteome</keyword>
<proteinExistence type="predicted"/>
<name>A0A3S1A495_9CYAN</name>
<reference evidence="1" key="1">
    <citation type="submission" date="2018-12" db="EMBL/GenBank/DDBJ databases">
        <authorList>
            <person name="Will S."/>
            <person name="Neumann-Schaal M."/>
            <person name="Henke P."/>
        </authorList>
    </citation>
    <scope>NUCLEOTIDE SEQUENCE</scope>
    <source>
        <strain evidence="1">PCC 7102</strain>
    </source>
</reference>
<organism evidence="1 2">
    <name type="scientific">Dulcicalothrix desertica PCC 7102</name>
    <dbReference type="NCBI Taxonomy" id="232991"/>
    <lineage>
        <taxon>Bacteria</taxon>
        <taxon>Bacillati</taxon>
        <taxon>Cyanobacteriota</taxon>
        <taxon>Cyanophyceae</taxon>
        <taxon>Nostocales</taxon>
        <taxon>Calotrichaceae</taxon>
        <taxon>Dulcicalothrix</taxon>
    </lineage>
</organism>
<protein>
    <recommendedName>
        <fullName evidence="3">tRNA-guanine(15) transglycosylase-like domain-containing protein</fullName>
    </recommendedName>
</protein>
<evidence type="ECO:0008006" key="3">
    <source>
        <dbReference type="Google" id="ProtNLM"/>
    </source>
</evidence>
<evidence type="ECO:0000313" key="1">
    <source>
        <dbReference type="EMBL" id="RUS93432.1"/>
    </source>
</evidence>
<dbReference type="Gene3D" id="3.20.20.105">
    <property type="entry name" value="Queuine tRNA-ribosyltransferase-like"/>
    <property type="match status" value="1"/>
</dbReference>
<gene>
    <name evidence="1" type="ORF">DSM106972_096280</name>
</gene>
<sequence length="317" mass="36138">MKFFAAIGKTDYIKINGYKRGIWEFLEHQPDGWLCSIAFNQAVIPHHSQILWDCGAYTYRHLDVPMLGKNLVTPHWAIHQYKKRSRSGDIIVAPDSLLLGKNLETRIRFNYESARQFIELSKKLEGRIAMAVVHGVSIEARIERALDLYNFGYRAIGIGGLVATASNKQYNTKIIKIITQELRQLPEPIWIHVFGLSSPAYARVFDDINITSFDGASHFKEAFIAGSFFLIKGERLVKYKASKPHENPTVPLCNCLCCQTLRRYGYETRSFGVWQNNLGRAVHNLNQLLIAQKNTENQNKSNYKQLSLIINDCISSA</sequence>
<dbReference type="GO" id="GO:0006400">
    <property type="term" value="P:tRNA modification"/>
    <property type="evidence" value="ECO:0007669"/>
    <property type="project" value="InterPro"/>
</dbReference>
<dbReference type="SUPFAM" id="SSF51713">
    <property type="entry name" value="tRNA-guanine transglycosylase"/>
    <property type="match status" value="1"/>
</dbReference>
<comment type="caution">
    <text evidence="1">The sequence shown here is derived from an EMBL/GenBank/DDBJ whole genome shotgun (WGS) entry which is preliminary data.</text>
</comment>